<dbReference type="Proteomes" id="UP000254118">
    <property type="component" value="Unassembled WGS sequence"/>
</dbReference>
<name>A0AA46BLA1_9MICO</name>
<dbReference type="EMBL" id="UFYA01000001">
    <property type="protein sequence ID" value="STD03552.1"/>
    <property type="molecule type" value="Genomic_DNA"/>
</dbReference>
<evidence type="ECO:0000313" key="2">
    <source>
        <dbReference type="Proteomes" id="UP000254118"/>
    </source>
</evidence>
<dbReference type="AlphaFoldDB" id="A0AA46BLA1"/>
<protein>
    <submittedName>
        <fullName evidence="1">Uncharacterized protein</fullName>
    </submittedName>
</protein>
<evidence type="ECO:0000313" key="1">
    <source>
        <dbReference type="EMBL" id="STD03552.1"/>
    </source>
</evidence>
<reference evidence="1 2" key="1">
    <citation type="submission" date="2018-06" db="EMBL/GenBank/DDBJ databases">
        <authorList>
            <consortium name="Pathogen Informatics"/>
            <person name="Doyle S."/>
        </authorList>
    </citation>
    <scope>NUCLEOTIDE SEQUENCE [LARGE SCALE GENOMIC DNA]</scope>
    <source>
        <strain evidence="1 2">NCTC7915</strain>
    </source>
</reference>
<comment type="caution">
    <text evidence="1">The sequence shown here is derived from an EMBL/GenBank/DDBJ whole genome shotgun (WGS) entry which is preliminary data.</text>
</comment>
<gene>
    <name evidence="1" type="ORF">NCTC7915_00120</name>
</gene>
<organism evidence="1 2">
    <name type="scientific">Dermatophilus congolensis</name>
    <dbReference type="NCBI Taxonomy" id="1863"/>
    <lineage>
        <taxon>Bacteria</taxon>
        <taxon>Bacillati</taxon>
        <taxon>Actinomycetota</taxon>
        <taxon>Actinomycetes</taxon>
        <taxon>Micrococcales</taxon>
        <taxon>Dermatophilaceae</taxon>
        <taxon>Dermatophilus</taxon>
    </lineage>
</organism>
<sequence>MDVDAVPGACGGEGAGGDVLCVEVGVVAGVHGVRLGGMSGGGLGGVVLANLLLVGRGLGCVA</sequence>
<accession>A0AA46BLA1</accession>
<proteinExistence type="predicted"/>